<protein>
    <submittedName>
        <fullName evidence="2">Uncharacterized protein</fullName>
    </submittedName>
</protein>
<dbReference type="AlphaFoldDB" id="A0AAX4JQG9"/>
<gene>
    <name evidence="2" type="ORF">L201_002531</name>
</gene>
<evidence type="ECO:0000313" key="2">
    <source>
        <dbReference type="EMBL" id="WWC87641.1"/>
    </source>
</evidence>
<accession>A0AAX4JQG9</accession>
<name>A0AAX4JQG9_9TREE</name>
<evidence type="ECO:0000313" key="3">
    <source>
        <dbReference type="Proteomes" id="UP001355207"/>
    </source>
</evidence>
<dbReference type="RefSeq" id="XP_066074404.1">
    <property type="nucleotide sequence ID" value="XM_066218307.1"/>
</dbReference>
<proteinExistence type="predicted"/>
<dbReference type="EMBL" id="CP144100">
    <property type="protein sequence ID" value="WWC87641.1"/>
    <property type="molecule type" value="Genomic_DNA"/>
</dbReference>
<reference evidence="2 3" key="1">
    <citation type="submission" date="2024-01" db="EMBL/GenBank/DDBJ databases">
        <title>Comparative genomics of Cryptococcus and Kwoniella reveals pathogenesis evolution and contrasting modes of karyotype evolution via chromosome fusion or intercentromeric recombination.</title>
        <authorList>
            <person name="Coelho M.A."/>
            <person name="David-Palma M."/>
            <person name="Shea T."/>
            <person name="Bowers K."/>
            <person name="McGinley-Smith S."/>
            <person name="Mohammad A.W."/>
            <person name="Gnirke A."/>
            <person name="Yurkov A.M."/>
            <person name="Nowrousian M."/>
            <person name="Sun S."/>
            <person name="Cuomo C.A."/>
            <person name="Heitman J."/>
        </authorList>
    </citation>
    <scope>NUCLEOTIDE SEQUENCE [LARGE SCALE GENOMIC DNA]</scope>
    <source>
        <strain evidence="2 3">CBS 6074</strain>
    </source>
</reference>
<organism evidence="2 3">
    <name type="scientific">Kwoniella dendrophila CBS 6074</name>
    <dbReference type="NCBI Taxonomy" id="1295534"/>
    <lineage>
        <taxon>Eukaryota</taxon>
        <taxon>Fungi</taxon>
        <taxon>Dikarya</taxon>
        <taxon>Basidiomycota</taxon>
        <taxon>Agaricomycotina</taxon>
        <taxon>Tremellomycetes</taxon>
        <taxon>Tremellales</taxon>
        <taxon>Cryptococcaceae</taxon>
        <taxon>Kwoniella</taxon>
    </lineage>
</organism>
<sequence>MSNYSNWRGTGNNTYFNQSVATVSADPTNIFTALTSGAKPDPDATEFSVTLRPGERLHRNRYKFEMKEDGSSLHISTKGIPYRYCSIPQFDGKTHKSGAIHNFRAFWDLEELTSVEEPSKGNNHITYNSNKETDSEKKRRLANKIKVEGWLDNHTDTMDSLTELEIPKDDLAEQQDSYVGITGRSQSVDGSNDLYNS</sequence>
<keyword evidence="3" id="KW-1185">Reference proteome</keyword>
<feature type="compositionally biased region" description="Polar residues" evidence="1">
    <location>
        <begin position="183"/>
        <end position="197"/>
    </location>
</feature>
<dbReference type="Proteomes" id="UP001355207">
    <property type="component" value="Chromosome 3"/>
</dbReference>
<feature type="region of interest" description="Disordered" evidence="1">
    <location>
        <begin position="167"/>
        <end position="197"/>
    </location>
</feature>
<evidence type="ECO:0000256" key="1">
    <source>
        <dbReference type="SAM" id="MobiDB-lite"/>
    </source>
</evidence>
<dbReference type="GeneID" id="91093203"/>